<keyword evidence="3 5" id="KW-0949">S-adenosyl-L-methionine</keyword>
<keyword evidence="8" id="KW-1185">Reference proteome</keyword>
<feature type="active site" description="Nucleophile" evidence="5">
    <location>
        <position position="323"/>
    </location>
</feature>
<feature type="binding site" evidence="5">
    <location>
        <position position="270"/>
    </location>
    <ligand>
        <name>S-adenosyl-L-methionine</name>
        <dbReference type="ChEBI" id="CHEBI:59789"/>
    </ligand>
</feature>
<comment type="similarity">
    <text evidence="5">Belongs to the class I-like SAM-binding methyltransferase superfamily. RsmB/NOP family.</text>
</comment>
<dbReference type="EMBL" id="CP119075">
    <property type="protein sequence ID" value="WED67183.1"/>
    <property type="molecule type" value="Genomic_DNA"/>
</dbReference>
<feature type="binding site" evidence="5">
    <location>
        <position position="233"/>
    </location>
    <ligand>
        <name>S-adenosyl-L-methionine</name>
        <dbReference type="ChEBI" id="CHEBI:59789"/>
    </ligand>
</feature>
<dbReference type="PRINTS" id="PR02008">
    <property type="entry name" value="RCMTFAMILY"/>
</dbReference>
<dbReference type="GO" id="GO:0070475">
    <property type="term" value="P:rRNA base methylation"/>
    <property type="evidence" value="ECO:0007669"/>
    <property type="project" value="TreeGrafter"/>
</dbReference>
<dbReference type="Pfam" id="PF01189">
    <property type="entry name" value="Methyltr_RsmB-F"/>
    <property type="match status" value="1"/>
</dbReference>
<organism evidence="7 8">
    <name type="scientific">Synoicihabitans lomoniglobus</name>
    <dbReference type="NCBI Taxonomy" id="2909285"/>
    <lineage>
        <taxon>Bacteria</taxon>
        <taxon>Pseudomonadati</taxon>
        <taxon>Verrucomicrobiota</taxon>
        <taxon>Opitutia</taxon>
        <taxon>Opitutales</taxon>
        <taxon>Opitutaceae</taxon>
        <taxon>Synoicihabitans</taxon>
    </lineage>
</organism>
<evidence type="ECO:0000256" key="4">
    <source>
        <dbReference type="ARBA" id="ARBA00022884"/>
    </source>
</evidence>
<gene>
    <name evidence="7" type="ORF">PXH66_09995</name>
</gene>
<sequence length="383" mass="42203">MSRVDNQRRLFLELIEELRPWWRRDPGLPQRLAAWLARHRAGSRDRRLYRELAYTAWRILPWVEDAAPDRLVGLVAQHAEPSRATTDFIAAFGHPESPVPDTSLFPAWLDEACPGMQTAAQRPAMLSRAPLWIRLQTSDATAVAQEFSSRDITFTPSDIIPGAWRVDGEVNLATTAAYRDGLIEIQDIGSQALLHSLPAPLAGHWLDACAGAGGKTLQLAGMLGTAGKVTAHDVRGAALQELSLRVRRARLTNVSVDANPTGRFDGVLVDAPCSGSGTWRRSPHLKWTTTPESIRRAVEKQLFVLDRFAPLVADRGLLVYATCSLCRAENEDVIASFQLSHPHFSPVPLRHPATGEVVRDGHLALLPADLDSDAYFVAAFRRS</sequence>
<dbReference type="InterPro" id="IPR049560">
    <property type="entry name" value="MeTrfase_RsmB-F_NOP2_cat"/>
</dbReference>
<protein>
    <submittedName>
        <fullName evidence="7">RsmB/NOP family class I SAM-dependent RNA methyltransferase</fullName>
    </submittedName>
</protein>
<evidence type="ECO:0000313" key="8">
    <source>
        <dbReference type="Proteomes" id="UP001218638"/>
    </source>
</evidence>
<accession>A0AAF0I549</accession>
<feature type="domain" description="SAM-dependent MTase RsmB/NOP-type" evidence="6">
    <location>
        <begin position="119"/>
        <end position="383"/>
    </location>
</feature>
<dbReference type="InterPro" id="IPR023267">
    <property type="entry name" value="RCMT"/>
</dbReference>
<evidence type="ECO:0000256" key="1">
    <source>
        <dbReference type="ARBA" id="ARBA00022603"/>
    </source>
</evidence>
<dbReference type="Proteomes" id="UP001218638">
    <property type="component" value="Chromosome"/>
</dbReference>
<evidence type="ECO:0000256" key="3">
    <source>
        <dbReference type="ARBA" id="ARBA00022691"/>
    </source>
</evidence>
<keyword evidence="2 5" id="KW-0808">Transferase</keyword>
<dbReference type="KEGG" id="slom:PXH66_09995"/>
<dbReference type="GO" id="GO:0003723">
    <property type="term" value="F:RNA binding"/>
    <property type="evidence" value="ECO:0007669"/>
    <property type="project" value="UniProtKB-UniRule"/>
</dbReference>
<evidence type="ECO:0000313" key="7">
    <source>
        <dbReference type="EMBL" id="WED67183.1"/>
    </source>
</evidence>
<name>A0AAF0I549_9BACT</name>
<dbReference type="PROSITE" id="PS51686">
    <property type="entry name" value="SAM_MT_RSMB_NOP"/>
    <property type="match status" value="1"/>
</dbReference>
<comment type="caution">
    <text evidence="5">Lacks conserved residue(s) required for the propagation of feature annotation.</text>
</comment>
<dbReference type="InterPro" id="IPR029063">
    <property type="entry name" value="SAM-dependent_MTases_sf"/>
</dbReference>
<dbReference type="GO" id="GO:0005829">
    <property type="term" value="C:cytosol"/>
    <property type="evidence" value="ECO:0007669"/>
    <property type="project" value="TreeGrafter"/>
</dbReference>
<proteinExistence type="inferred from homology"/>
<keyword evidence="4 5" id="KW-0694">RNA-binding</keyword>
<dbReference type="RefSeq" id="WP_330931446.1">
    <property type="nucleotide sequence ID" value="NZ_CP119075.1"/>
</dbReference>
<feature type="binding site" evidence="5">
    <location>
        <position position="257"/>
    </location>
    <ligand>
        <name>S-adenosyl-L-methionine</name>
        <dbReference type="ChEBI" id="CHEBI:59789"/>
    </ligand>
</feature>
<evidence type="ECO:0000256" key="2">
    <source>
        <dbReference type="ARBA" id="ARBA00022679"/>
    </source>
</evidence>
<dbReference type="SUPFAM" id="SSF53335">
    <property type="entry name" value="S-adenosyl-L-methionine-dependent methyltransferases"/>
    <property type="match status" value="1"/>
</dbReference>
<dbReference type="GO" id="GO:0009383">
    <property type="term" value="F:rRNA (cytosine-C5-)-methyltransferase activity"/>
    <property type="evidence" value="ECO:0007669"/>
    <property type="project" value="TreeGrafter"/>
</dbReference>
<dbReference type="AlphaFoldDB" id="A0AAF0I549"/>
<evidence type="ECO:0000259" key="6">
    <source>
        <dbReference type="PROSITE" id="PS51686"/>
    </source>
</evidence>
<dbReference type="InterPro" id="IPR001678">
    <property type="entry name" value="MeTrfase_RsmB-F_NOP2_dom"/>
</dbReference>
<keyword evidence="1 5" id="KW-0489">Methyltransferase</keyword>
<evidence type="ECO:0000256" key="5">
    <source>
        <dbReference type="PROSITE-ProRule" id="PRU01023"/>
    </source>
</evidence>
<dbReference type="PANTHER" id="PTHR22807:SF61">
    <property type="entry name" value="NOL1_NOP2_SUN FAMILY PROTEIN _ ANTITERMINATION NUSB DOMAIN-CONTAINING PROTEIN"/>
    <property type="match status" value="1"/>
</dbReference>
<dbReference type="Gene3D" id="3.40.50.150">
    <property type="entry name" value="Vaccinia Virus protein VP39"/>
    <property type="match status" value="1"/>
</dbReference>
<reference evidence="7" key="1">
    <citation type="submission" date="2023-03" db="EMBL/GenBank/DDBJ databases">
        <title>Lomoglobus Profundus gen. nov., sp. nov., a novel member of the phylum Verrucomicrobia, isolated from deep-marine sediment of South China Sea.</title>
        <authorList>
            <person name="Ahmad T."/>
            <person name="Ishaq S.E."/>
            <person name="Wang F."/>
        </authorList>
    </citation>
    <scope>NUCLEOTIDE SEQUENCE</scope>
    <source>
        <strain evidence="7">LMO-M01</strain>
    </source>
</reference>
<dbReference type="PANTHER" id="PTHR22807">
    <property type="entry name" value="NOP2 YEAST -RELATED NOL1/NOP2/FMU SUN DOMAIN-CONTAINING"/>
    <property type="match status" value="1"/>
</dbReference>